<keyword evidence="4" id="KW-1185">Reference proteome</keyword>
<dbReference type="AlphaFoldDB" id="A0A9P9Y783"/>
<feature type="transmembrane region" description="Helical" evidence="2">
    <location>
        <begin position="38"/>
        <end position="59"/>
    </location>
</feature>
<protein>
    <submittedName>
        <fullName evidence="3">Uncharacterized protein</fullName>
    </submittedName>
</protein>
<accession>A0A9P9Y783</accession>
<dbReference type="EMBL" id="JAGIXG020000003">
    <property type="protein sequence ID" value="KAI6784888.1"/>
    <property type="molecule type" value="Genomic_DNA"/>
</dbReference>
<keyword evidence="2" id="KW-1133">Transmembrane helix</keyword>
<comment type="caution">
    <text evidence="3">The sequence shown here is derived from an EMBL/GenBank/DDBJ whole genome shotgun (WGS) entry which is preliminary data.</text>
</comment>
<evidence type="ECO:0000256" key="1">
    <source>
        <dbReference type="SAM" id="MobiDB-lite"/>
    </source>
</evidence>
<name>A0A9P9Y783_9HYPO</name>
<reference evidence="3" key="2">
    <citation type="submission" date="2022-07" db="EMBL/GenBank/DDBJ databases">
        <authorList>
            <person name="Goncalves M.F.M."/>
            <person name="Hilario S."/>
            <person name="Van De Peer Y."/>
            <person name="Esteves A.C."/>
            <person name="Alves A."/>
        </authorList>
    </citation>
    <scope>NUCLEOTIDE SEQUENCE</scope>
    <source>
        <strain evidence="3">MUM 19.33</strain>
    </source>
</reference>
<keyword evidence="2" id="KW-0812">Transmembrane</keyword>
<proteinExistence type="predicted"/>
<feature type="transmembrane region" description="Helical" evidence="2">
    <location>
        <begin position="110"/>
        <end position="127"/>
    </location>
</feature>
<dbReference type="RefSeq" id="XP_051365744.1">
    <property type="nucleotide sequence ID" value="XM_051502565.1"/>
</dbReference>
<feature type="transmembrane region" description="Helical" evidence="2">
    <location>
        <begin position="263"/>
        <end position="284"/>
    </location>
</feature>
<gene>
    <name evidence="3" type="ORF">J7T54_007982</name>
</gene>
<evidence type="ECO:0000313" key="4">
    <source>
        <dbReference type="Proteomes" id="UP001055219"/>
    </source>
</evidence>
<organism evidence="3 4">
    <name type="scientific">Emericellopsis cladophorae</name>
    <dbReference type="NCBI Taxonomy" id="2686198"/>
    <lineage>
        <taxon>Eukaryota</taxon>
        <taxon>Fungi</taxon>
        <taxon>Dikarya</taxon>
        <taxon>Ascomycota</taxon>
        <taxon>Pezizomycotina</taxon>
        <taxon>Sordariomycetes</taxon>
        <taxon>Hypocreomycetidae</taxon>
        <taxon>Hypocreales</taxon>
        <taxon>Bionectriaceae</taxon>
        <taxon>Emericellopsis</taxon>
    </lineage>
</organism>
<feature type="transmembrane region" description="Helical" evidence="2">
    <location>
        <begin position="139"/>
        <end position="160"/>
    </location>
</feature>
<feature type="transmembrane region" description="Helical" evidence="2">
    <location>
        <begin position="209"/>
        <end position="230"/>
    </location>
</feature>
<sequence length="391" mass="42243">MARARKTAAKQPPTPAKGSSSTSDTDVPKIRKARSINWASRVIAVALLAPIVVVARHALRVPQDSLNSFAGRYPLKTTYTGFEPVDGFLAKLVSAFSYILAGDEPNTKAQLMYFAPLLGVTLMLWTIEGWRRGNRTSLYGIAMQIFGVGLVAPIYFILSILSDRGDALEIVVPPQIAKSAFPATIISFAIPTFLMLVPTSDVELRQNIIASWQPSPLTLAVLTTFLGVVIKQASSGTAPTNPMAKTTQESAAPVVNPLPTLKFVYSLAFTLAFACHVVILGYIVTEPELSLSGVFCNLPAPFDVWDLENPVKAMGIFMRYDLLLLTVSILVFLAYNAYDLVHLGCVGSSEAINAVAYTAVGQVLVGPAASYVGFWSWRESALARKRLSVEV</sequence>
<evidence type="ECO:0000256" key="2">
    <source>
        <dbReference type="SAM" id="Phobius"/>
    </source>
</evidence>
<evidence type="ECO:0000313" key="3">
    <source>
        <dbReference type="EMBL" id="KAI6784888.1"/>
    </source>
</evidence>
<reference evidence="3" key="1">
    <citation type="journal article" date="2021" name="J Fungi (Basel)">
        <title>Genomic and Metabolomic Analyses of the Marine Fungus Emericellopsis cladophorae: Insights into Saltwater Adaptability Mechanisms and Its Biosynthetic Potential.</title>
        <authorList>
            <person name="Goncalves M.F.M."/>
            <person name="Hilario S."/>
            <person name="Van de Peer Y."/>
            <person name="Esteves A.C."/>
            <person name="Alves A."/>
        </authorList>
    </citation>
    <scope>NUCLEOTIDE SEQUENCE</scope>
    <source>
        <strain evidence="3">MUM 19.33</strain>
    </source>
</reference>
<keyword evidence="2" id="KW-0472">Membrane</keyword>
<feature type="transmembrane region" description="Helical" evidence="2">
    <location>
        <begin position="180"/>
        <end position="197"/>
    </location>
</feature>
<dbReference type="GeneID" id="75834454"/>
<feature type="transmembrane region" description="Helical" evidence="2">
    <location>
        <begin position="354"/>
        <end position="377"/>
    </location>
</feature>
<feature type="region of interest" description="Disordered" evidence="1">
    <location>
        <begin position="1"/>
        <end position="28"/>
    </location>
</feature>
<dbReference type="Proteomes" id="UP001055219">
    <property type="component" value="Unassembled WGS sequence"/>
</dbReference>
<feature type="transmembrane region" description="Helical" evidence="2">
    <location>
        <begin position="320"/>
        <end position="338"/>
    </location>
</feature>
<dbReference type="OrthoDB" id="10029326at2759"/>